<protein>
    <recommendedName>
        <fullName evidence="1">Dipeptidase</fullName>
        <ecNumber evidence="1">3.4.-.-</ecNumber>
    </recommendedName>
</protein>
<feature type="chain" id="PRO_5043341486" description="Dipeptidase" evidence="3">
    <location>
        <begin position="25"/>
        <end position="548"/>
    </location>
</feature>
<accession>A0AAW5K5C7</accession>
<sequence length="548" mass="61964">MRSTFKKASLLLAALLVFVGSADACTVVMAGKKATANGEILVSYTCDGWYDHRLTVVPGKTNAAGAKAPVYYEICHQTQPSKPLKKVGEIPEAAKTYTYFHAGYPLMNEKSVIMGEYTWGGRDENECPTAMMMIEQLEVFGLQRGATAREAIKVMGELAEKYGYADGGEALAVADKDEVWLFEITGPGPLWNQESGKPGAIWAAQRVPDDMYGMGSNRSRIGEINFNDKDNFMYSSNIREFAKDMGWWKQGEKFVFHKIYNPAPYGSPYYQQRREWRAYNLLSPSVKLDPNAKEQYPLFQKPDKLLKVQDLMAVCRDYLEGTRFDLTQGPAAGPFGTPTRYATGKAQKPENRKGNDWDRPISLFRCSYSMIGEIRPNMPEEIAAVLWFGLDQPHTSVYMPVYAGTKSLPKSLNIYDRAKFNQDSTFWAFNFVGNWADLKHSYMIKDIRAKQSELEKGFFSTLPATDKAFMEKYKAKNVKAGTELITKYVNDNVNKVHKEWWDLAWYLVGKYSDGYVIDDKTGKAETVGYPTEWLQQVGFGNNDAEPKK</sequence>
<comment type="caution">
    <text evidence="4">The sequence shown here is derived from an EMBL/GenBank/DDBJ whole genome shotgun (WGS) entry which is preliminary data.</text>
</comment>
<keyword evidence="1 4" id="KW-0224">Dipeptidase</keyword>
<dbReference type="Pfam" id="PF03577">
    <property type="entry name" value="Peptidase_C69"/>
    <property type="match status" value="1"/>
</dbReference>
<dbReference type="EC" id="3.4.-.-" evidence="1"/>
<evidence type="ECO:0000313" key="5">
    <source>
        <dbReference type="Proteomes" id="UP001205919"/>
    </source>
</evidence>
<organism evidence="4 5">
    <name type="scientific">Cloacibacillus evryensis</name>
    <dbReference type="NCBI Taxonomy" id="508460"/>
    <lineage>
        <taxon>Bacteria</taxon>
        <taxon>Thermotogati</taxon>
        <taxon>Synergistota</taxon>
        <taxon>Synergistia</taxon>
        <taxon>Synergistales</taxon>
        <taxon>Synergistaceae</taxon>
        <taxon>Cloacibacillus</taxon>
    </lineage>
</organism>
<evidence type="ECO:0000256" key="1">
    <source>
        <dbReference type="RuleBase" id="RU364089"/>
    </source>
</evidence>
<evidence type="ECO:0000256" key="3">
    <source>
        <dbReference type="SAM" id="SignalP"/>
    </source>
</evidence>
<dbReference type="InterPro" id="IPR005322">
    <property type="entry name" value="Peptidase_C69"/>
</dbReference>
<dbReference type="Proteomes" id="UP001205919">
    <property type="component" value="Unassembled WGS sequence"/>
</dbReference>
<dbReference type="RefSeq" id="WP_008710445.1">
    <property type="nucleotide sequence ID" value="NZ_CABKQM010000006.1"/>
</dbReference>
<proteinExistence type="inferred from homology"/>
<dbReference type="PANTHER" id="PTHR12994:SF17">
    <property type="entry name" value="LD30995P"/>
    <property type="match status" value="1"/>
</dbReference>
<keyword evidence="1 4" id="KW-0378">Hydrolase</keyword>
<dbReference type="AlphaFoldDB" id="A0AAW5K5C7"/>
<gene>
    <name evidence="4" type="ORF">NE630_11525</name>
</gene>
<feature type="signal peptide" evidence="3">
    <location>
        <begin position="1"/>
        <end position="24"/>
    </location>
</feature>
<evidence type="ECO:0000256" key="2">
    <source>
        <dbReference type="SAM" id="MobiDB-lite"/>
    </source>
</evidence>
<dbReference type="PANTHER" id="PTHR12994">
    <property type="entry name" value="SECERNIN"/>
    <property type="match status" value="1"/>
</dbReference>
<feature type="region of interest" description="Disordered" evidence="2">
    <location>
        <begin position="335"/>
        <end position="354"/>
    </location>
</feature>
<evidence type="ECO:0000313" key="4">
    <source>
        <dbReference type="EMBL" id="MCQ4815061.1"/>
    </source>
</evidence>
<name>A0AAW5K5C7_9BACT</name>
<comment type="catalytic activity">
    <reaction evidence="1">
        <text>an L-aminoacyl-L-amino acid + H2O = 2 an L-alpha-amino acid</text>
        <dbReference type="Rhea" id="RHEA:48940"/>
        <dbReference type="ChEBI" id="CHEBI:15377"/>
        <dbReference type="ChEBI" id="CHEBI:59869"/>
        <dbReference type="ChEBI" id="CHEBI:77460"/>
    </reaction>
</comment>
<keyword evidence="1" id="KW-0645">Protease</keyword>
<reference evidence="4 5" key="1">
    <citation type="submission" date="2022-06" db="EMBL/GenBank/DDBJ databases">
        <title>Isolation of gut microbiota from human fecal samples.</title>
        <authorList>
            <person name="Pamer E.G."/>
            <person name="Barat B."/>
            <person name="Waligurski E."/>
            <person name="Medina S."/>
            <person name="Paddock L."/>
            <person name="Mostad J."/>
        </authorList>
    </citation>
    <scope>NUCLEOTIDE SEQUENCE [LARGE SCALE GENOMIC DNA]</scope>
    <source>
        <strain evidence="4 5">DFI.9.90</strain>
    </source>
</reference>
<keyword evidence="5" id="KW-1185">Reference proteome</keyword>
<comment type="similarity">
    <text evidence="1">Belongs to the peptidase C69 family.</text>
</comment>
<dbReference type="GO" id="GO:0006508">
    <property type="term" value="P:proteolysis"/>
    <property type="evidence" value="ECO:0007669"/>
    <property type="project" value="UniProtKB-KW"/>
</dbReference>
<dbReference type="GO" id="GO:0070004">
    <property type="term" value="F:cysteine-type exopeptidase activity"/>
    <property type="evidence" value="ECO:0007669"/>
    <property type="project" value="InterPro"/>
</dbReference>
<dbReference type="EMBL" id="JANFYT010000026">
    <property type="protein sequence ID" value="MCQ4815061.1"/>
    <property type="molecule type" value="Genomic_DNA"/>
</dbReference>
<dbReference type="GO" id="GO:0016805">
    <property type="term" value="F:dipeptidase activity"/>
    <property type="evidence" value="ECO:0007669"/>
    <property type="project" value="UniProtKB-KW"/>
</dbReference>
<keyword evidence="3" id="KW-0732">Signal</keyword>